<feature type="binding site" evidence="19">
    <location>
        <position position="9"/>
    </location>
    <ligand>
        <name>a divalent metal cation</name>
        <dbReference type="ChEBI" id="CHEBI:60240"/>
        <label>1</label>
        <note>catalytic</note>
    </ligand>
</feature>
<feature type="binding site" evidence="18">
    <location>
        <position position="9"/>
    </location>
    <ligand>
        <name>substrate</name>
    </ligand>
</feature>
<comment type="caution">
    <text evidence="23">The sequence shown here is derived from an EMBL/GenBank/DDBJ whole genome shotgun (WGS) entry which is preliminary data.</text>
</comment>
<dbReference type="RefSeq" id="WP_108025700.1">
    <property type="nucleotide sequence ID" value="NZ_QAYC01000004.1"/>
</dbReference>
<keyword evidence="24" id="KW-1185">Reference proteome</keyword>
<dbReference type="OrthoDB" id="9804290at2"/>
<evidence type="ECO:0000256" key="18">
    <source>
        <dbReference type="PIRSR" id="PIRSR606309-2"/>
    </source>
</evidence>
<feature type="binding site" evidence="18">
    <location>
        <position position="57"/>
    </location>
    <ligand>
        <name>substrate</name>
    </ligand>
</feature>
<evidence type="ECO:0000256" key="5">
    <source>
        <dbReference type="ARBA" id="ARBA00022695"/>
    </source>
</evidence>
<dbReference type="Proteomes" id="UP000244037">
    <property type="component" value="Unassembled WGS sequence"/>
</dbReference>
<keyword evidence="11 19" id="KW-0460">Magnesium</keyword>
<evidence type="ECO:0000256" key="2">
    <source>
        <dbReference type="ARBA" id="ARBA00012417"/>
    </source>
</evidence>
<dbReference type="SMART" id="SM00479">
    <property type="entry name" value="EXOIII"/>
    <property type="match status" value="1"/>
</dbReference>
<dbReference type="GO" id="GO:0008408">
    <property type="term" value="F:3'-5' exonuclease activity"/>
    <property type="evidence" value="ECO:0007669"/>
    <property type="project" value="TreeGrafter"/>
</dbReference>
<evidence type="ECO:0000256" key="10">
    <source>
        <dbReference type="ARBA" id="ARBA00022839"/>
    </source>
</evidence>
<feature type="region of interest" description="Disordered" evidence="21">
    <location>
        <begin position="200"/>
        <end position="220"/>
    </location>
</feature>
<evidence type="ECO:0000256" key="7">
    <source>
        <dbReference type="ARBA" id="ARBA00022722"/>
    </source>
</evidence>
<evidence type="ECO:0000256" key="16">
    <source>
        <dbReference type="ARBA" id="ARBA00049244"/>
    </source>
</evidence>
<dbReference type="InterPro" id="IPR036397">
    <property type="entry name" value="RNaseH_sf"/>
</dbReference>
<evidence type="ECO:0000313" key="23">
    <source>
        <dbReference type="EMBL" id="PTW50543.1"/>
    </source>
</evidence>
<comment type="cofactor">
    <cofactor evidence="1 20">
        <name>Mn(2+)</name>
        <dbReference type="ChEBI" id="CHEBI:29035"/>
    </cofactor>
</comment>
<dbReference type="PANTHER" id="PTHR30231:SF41">
    <property type="entry name" value="DNA POLYMERASE III SUBUNIT EPSILON"/>
    <property type="match status" value="1"/>
</dbReference>
<evidence type="ECO:0000256" key="9">
    <source>
        <dbReference type="ARBA" id="ARBA00022801"/>
    </source>
</evidence>
<keyword evidence="12 20" id="KW-0239">DNA-directed DNA polymerase</keyword>
<evidence type="ECO:0000256" key="20">
    <source>
        <dbReference type="RuleBase" id="RU364087"/>
    </source>
</evidence>
<dbReference type="GO" id="GO:0003887">
    <property type="term" value="F:DNA-directed DNA polymerase activity"/>
    <property type="evidence" value="ECO:0007669"/>
    <property type="project" value="UniProtKB-KW"/>
</dbReference>
<feature type="binding site" evidence="18">
    <location>
        <position position="168"/>
    </location>
    <ligand>
        <name>substrate</name>
    </ligand>
</feature>
<comment type="subunit">
    <text evidence="15 20">DNA polymerase III contains a core (composed of alpha, epsilon and theta chains) that associates with a tau subunit. This core dimerizes to form the POLIII' complex. PolIII' associates with the gamma complex (composed of gamma, delta, delta', psi and chi chains) and with the beta chain to form the complete DNA polymerase III complex.</text>
</comment>
<dbReference type="GO" id="GO:0005829">
    <property type="term" value="C:cytosol"/>
    <property type="evidence" value="ECO:0007669"/>
    <property type="project" value="TreeGrafter"/>
</dbReference>
<evidence type="ECO:0000256" key="11">
    <source>
        <dbReference type="ARBA" id="ARBA00022842"/>
    </source>
</evidence>
<evidence type="ECO:0000259" key="22">
    <source>
        <dbReference type="SMART" id="SM00479"/>
    </source>
</evidence>
<evidence type="ECO:0000256" key="8">
    <source>
        <dbReference type="ARBA" id="ARBA00022723"/>
    </source>
</evidence>
<protein>
    <recommendedName>
        <fullName evidence="3 20">DNA polymerase III subunit epsilon</fullName>
        <ecNumber evidence="2 20">2.7.7.7</ecNumber>
    </recommendedName>
</protein>
<comment type="catalytic activity">
    <reaction evidence="16 20">
        <text>DNA(n) + a 2'-deoxyribonucleoside 5'-triphosphate = DNA(n+1) + diphosphate</text>
        <dbReference type="Rhea" id="RHEA:22508"/>
        <dbReference type="Rhea" id="RHEA-COMP:17339"/>
        <dbReference type="Rhea" id="RHEA-COMP:17340"/>
        <dbReference type="ChEBI" id="CHEBI:33019"/>
        <dbReference type="ChEBI" id="CHEBI:61560"/>
        <dbReference type="ChEBI" id="CHEBI:173112"/>
        <dbReference type="EC" id="2.7.7.7"/>
    </reaction>
</comment>
<dbReference type="InterPro" id="IPR006309">
    <property type="entry name" value="DnaQ_proteo"/>
</dbReference>
<feature type="active site" description="Proton acceptor" evidence="17">
    <location>
        <position position="163"/>
    </location>
</feature>
<evidence type="ECO:0000256" key="14">
    <source>
        <dbReference type="ARBA" id="ARBA00025483"/>
    </source>
</evidence>
<keyword evidence="8 19" id="KW-0479">Metal-binding</keyword>
<dbReference type="FunFam" id="3.30.420.10:FF:000012">
    <property type="entry name" value="DNA polymerase III subunit epsilon"/>
    <property type="match status" value="1"/>
</dbReference>
<evidence type="ECO:0000313" key="24">
    <source>
        <dbReference type="Proteomes" id="UP000244037"/>
    </source>
</evidence>
<evidence type="ECO:0000256" key="3">
    <source>
        <dbReference type="ARBA" id="ARBA00020352"/>
    </source>
</evidence>
<dbReference type="AlphaFoldDB" id="A0A8E3AR63"/>
<evidence type="ECO:0000256" key="4">
    <source>
        <dbReference type="ARBA" id="ARBA00022679"/>
    </source>
</evidence>
<evidence type="ECO:0000256" key="13">
    <source>
        <dbReference type="ARBA" id="ARBA00023211"/>
    </source>
</evidence>
<comment type="function">
    <text evidence="14 20">DNA polymerase III is a complex, multichain enzyme responsible for most of the replicative synthesis in bacteria. The epsilon subunit contain the editing function and is a proofreading 3'-5' exonuclease.</text>
</comment>
<dbReference type="InterPro" id="IPR013520">
    <property type="entry name" value="Ribonucl_H"/>
</dbReference>
<evidence type="ECO:0000256" key="17">
    <source>
        <dbReference type="PIRSR" id="PIRSR606309-1"/>
    </source>
</evidence>
<dbReference type="EMBL" id="QAYC01000004">
    <property type="protein sequence ID" value="PTW50543.1"/>
    <property type="molecule type" value="Genomic_DNA"/>
</dbReference>
<dbReference type="GO" id="GO:0045004">
    <property type="term" value="P:DNA replication proofreading"/>
    <property type="evidence" value="ECO:0007669"/>
    <property type="project" value="TreeGrafter"/>
</dbReference>
<keyword evidence="7 20" id="KW-0540">Nuclease</keyword>
<feature type="binding site" evidence="18">
    <location>
        <position position="7"/>
    </location>
    <ligand>
        <name>substrate</name>
    </ligand>
</feature>
<evidence type="ECO:0000256" key="1">
    <source>
        <dbReference type="ARBA" id="ARBA00001936"/>
    </source>
</evidence>
<dbReference type="GO" id="GO:0003677">
    <property type="term" value="F:DNA binding"/>
    <property type="evidence" value="ECO:0007669"/>
    <property type="project" value="InterPro"/>
</dbReference>
<evidence type="ECO:0000256" key="21">
    <source>
        <dbReference type="SAM" id="MobiDB-lite"/>
    </source>
</evidence>
<reference evidence="23 24" key="1">
    <citation type="submission" date="2018-04" db="EMBL/GenBank/DDBJ databases">
        <title>Genomic Encyclopedia of Archaeal and Bacterial Type Strains, Phase II (KMG-II): from individual species to whole genera.</title>
        <authorList>
            <person name="Goeker M."/>
        </authorList>
    </citation>
    <scope>NUCLEOTIDE SEQUENCE [LARGE SCALE GENOMIC DNA]</scope>
    <source>
        <strain evidence="23 24">DSM 19783</strain>
    </source>
</reference>
<evidence type="ECO:0000256" key="12">
    <source>
        <dbReference type="ARBA" id="ARBA00022932"/>
    </source>
</evidence>
<evidence type="ECO:0000256" key="15">
    <source>
        <dbReference type="ARBA" id="ARBA00026073"/>
    </source>
</evidence>
<keyword evidence="9 20" id="KW-0378">Hydrolase</keyword>
<dbReference type="Gene3D" id="3.30.420.10">
    <property type="entry name" value="Ribonuclease H-like superfamily/Ribonuclease H"/>
    <property type="match status" value="1"/>
</dbReference>
<feature type="binding site" evidence="18">
    <location>
        <position position="52"/>
    </location>
    <ligand>
        <name>substrate</name>
    </ligand>
</feature>
<name>A0A8E3AR63_9RHOB</name>
<dbReference type="NCBIfam" id="NF004316">
    <property type="entry name" value="PRK05711.1"/>
    <property type="match status" value="1"/>
</dbReference>
<dbReference type="NCBIfam" id="TIGR00573">
    <property type="entry name" value="dnaq"/>
    <property type="match status" value="1"/>
</dbReference>
<organism evidence="23 24">
    <name type="scientific">Rhodovulum kholense</name>
    <dbReference type="NCBI Taxonomy" id="453584"/>
    <lineage>
        <taxon>Bacteria</taxon>
        <taxon>Pseudomonadati</taxon>
        <taxon>Pseudomonadota</taxon>
        <taxon>Alphaproteobacteria</taxon>
        <taxon>Rhodobacterales</taxon>
        <taxon>Paracoccaceae</taxon>
        <taxon>Rhodovulum</taxon>
    </lineage>
</organism>
<feature type="binding site" evidence="19">
    <location>
        <position position="7"/>
    </location>
    <ligand>
        <name>a divalent metal cation</name>
        <dbReference type="ChEBI" id="CHEBI:60240"/>
        <label>1</label>
        <note>catalytic</note>
    </ligand>
</feature>
<dbReference type="SUPFAM" id="SSF53098">
    <property type="entry name" value="Ribonuclease H-like"/>
    <property type="match status" value="1"/>
</dbReference>
<keyword evidence="6 20" id="KW-0235">DNA replication</keyword>
<keyword evidence="10 20" id="KW-0269">Exonuclease</keyword>
<evidence type="ECO:0000256" key="6">
    <source>
        <dbReference type="ARBA" id="ARBA00022705"/>
    </source>
</evidence>
<accession>A0A8E3AR63</accession>
<evidence type="ECO:0000256" key="19">
    <source>
        <dbReference type="PIRSR" id="PIRSR606309-3"/>
    </source>
</evidence>
<sequence length="245" mass="26915">MREIVLDTETTGFEPETGDRIVEIGAVALWNHLPTGETFHVYINPGRDMPDEAFGVHGIGPDILANPRPAKPGEVTLRDKPPFSEVGQKFLDFVQDSKLVIHNASFDMKFLNAELGWLGLPKLPMGQAIDTLAMARKKFPGSPATLDALCRRFGIDNTMREKHGALLDSEILAEVYLELIGGRQPDFMLATRSRAASAGSEAEAAAWRPRPRPTPLPPRLTDEEAAAHRAFVEAMGDGALWKSYD</sequence>
<proteinExistence type="predicted"/>
<gene>
    <name evidence="20" type="primary">dnaQ</name>
    <name evidence="23" type="ORF">C8N38_104178</name>
</gene>
<dbReference type="GO" id="GO:0046872">
    <property type="term" value="F:metal ion binding"/>
    <property type="evidence" value="ECO:0007669"/>
    <property type="project" value="UniProtKB-KW"/>
</dbReference>
<keyword evidence="5 20" id="KW-0548">Nucleotidyltransferase</keyword>
<keyword evidence="4 20" id="KW-0808">Transferase</keyword>
<feature type="domain" description="Exonuclease" evidence="22">
    <location>
        <begin position="2"/>
        <end position="185"/>
    </location>
</feature>
<dbReference type="InterPro" id="IPR012337">
    <property type="entry name" value="RNaseH-like_sf"/>
</dbReference>
<dbReference type="PANTHER" id="PTHR30231">
    <property type="entry name" value="DNA POLYMERASE III SUBUNIT EPSILON"/>
    <property type="match status" value="1"/>
</dbReference>
<dbReference type="NCBIfam" id="TIGR01406">
    <property type="entry name" value="dnaQ_proteo"/>
    <property type="match status" value="1"/>
</dbReference>
<feature type="binding site" evidence="19">
    <location>
        <position position="168"/>
    </location>
    <ligand>
        <name>a divalent metal cation</name>
        <dbReference type="ChEBI" id="CHEBI:60240"/>
        <label>1</label>
        <note>catalytic</note>
    </ligand>
</feature>
<keyword evidence="13 19" id="KW-0464">Manganese</keyword>
<dbReference type="Pfam" id="PF00929">
    <property type="entry name" value="RNase_T"/>
    <property type="match status" value="1"/>
</dbReference>
<dbReference type="EC" id="2.7.7.7" evidence="2 20"/>
<dbReference type="InterPro" id="IPR006054">
    <property type="entry name" value="DnaQ"/>
</dbReference>
<comment type="cofactor">
    <cofactor evidence="19">
        <name>Mg(2+)</name>
        <dbReference type="ChEBI" id="CHEBI:18420"/>
    </cofactor>
    <cofactor evidence="19">
        <name>Mn(2+)</name>
        <dbReference type="ChEBI" id="CHEBI:29035"/>
    </cofactor>
    <text evidence="19">Binds 2 divalent metal cations. Magnesium or manganese.</text>
</comment>
<dbReference type="CDD" id="cd06131">
    <property type="entry name" value="DNA_pol_III_epsilon_Ecoli_like"/>
    <property type="match status" value="1"/>
</dbReference>